<sequence>MKANKIKTLNEENLLFIEKVFAKHSDLYSALIASANSPRNCGLFEFSSGNRRPLIASIHESEWHPHCVYTRLAYDLDEPDLQLLQFCIEFLRDEFDKPLFFLLDDRFNALASILVEFGFPMIRKTEVVHIQPATHHRNDTALITVAQISENVDCMNSLVELSKCTYTETHVSNPVGNHSFQSWREVVLDGLLLDYSYVVLEGEKVLAFSLLYEGEENNWELGWVGANNDSNLYLLDAILARQLADAKENKIAFIEKEVDSTCPYSLHICKSVPYEVVETLFAYVN</sequence>
<comment type="caution">
    <text evidence="1">The sequence shown here is derived from an EMBL/GenBank/DDBJ whole genome shotgun (WGS) entry which is preliminary data.</text>
</comment>
<accession>A0ABU4G4W2</accession>
<protein>
    <recommendedName>
        <fullName evidence="3">Acetyltransferase (GNAT) domain-containing protein</fullName>
    </recommendedName>
</protein>
<name>A0ABU4G4W2_9BACL</name>
<evidence type="ECO:0000313" key="1">
    <source>
        <dbReference type="EMBL" id="MDW0112004.1"/>
    </source>
</evidence>
<dbReference type="RefSeq" id="WP_317941871.1">
    <property type="nucleotide sequence ID" value="NZ_JAUBDI010000001.1"/>
</dbReference>
<evidence type="ECO:0008006" key="3">
    <source>
        <dbReference type="Google" id="ProtNLM"/>
    </source>
</evidence>
<gene>
    <name evidence="1" type="ORF">QT711_02320</name>
</gene>
<organism evidence="1 2">
    <name type="scientific">Sporosarcina saromensis</name>
    <dbReference type="NCBI Taxonomy" id="359365"/>
    <lineage>
        <taxon>Bacteria</taxon>
        <taxon>Bacillati</taxon>
        <taxon>Bacillota</taxon>
        <taxon>Bacilli</taxon>
        <taxon>Bacillales</taxon>
        <taxon>Caryophanaceae</taxon>
        <taxon>Sporosarcina</taxon>
    </lineage>
</organism>
<dbReference type="EMBL" id="JAUBDI010000001">
    <property type="protein sequence ID" value="MDW0112004.1"/>
    <property type="molecule type" value="Genomic_DNA"/>
</dbReference>
<reference evidence="1 2" key="1">
    <citation type="submission" date="2023-06" db="EMBL/GenBank/DDBJ databases">
        <title>Sporosarcina sp. nov., isolated from Korean traditional fermented seafood 'Jeotgal'.</title>
        <authorList>
            <person name="Yang A.I."/>
            <person name="Shin N.-R."/>
        </authorList>
    </citation>
    <scope>NUCLEOTIDE SEQUENCE [LARGE SCALE GENOMIC DNA]</scope>
    <source>
        <strain evidence="1 2">KCTC13119</strain>
    </source>
</reference>
<evidence type="ECO:0000313" key="2">
    <source>
        <dbReference type="Proteomes" id="UP001282284"/>
    </source>
</evidence>
<keyword evidence="2" id="KW-1185">Reference proteome</keyword>
<dbReference type="Proteomes" id="UP001282284">
    <property type="component" value="Unassembled WGS sequence"/>
</dbReference>
<proteinExistence type="predicted"/>